<dbReference type="EMBL" id="VULZ01000023">
    <property type="protein sequence ID" value="MSS16102.1"/>
    <property type="molecule type" value="Genomic_DNA"/>
</dbReference>
<sequence length="1193" mass="128746">MAQTLQTTILINAELGNGFSKVGATLTELGSLASSMSDKLIDFGKESVDVYRNYEKSMKDAEVALSTTYGRNTSELSGVMKNLDASATEWAATTIFHTDDVADAISNAAHAGWDFNQIMTGIPAAMELAQAGSIDLSDAVDYIVKSANAFGIEFDKDGDNLKNFIDLWTYAANSSASTVEEFGDAMLKMGSTMRFASDPEELMTLIAVTANAGQTGEAAGTLIRNSILRIVAPTKKATKAMGELGATSDEAAELMNDQALAAANARLEQAGFSAYDEQGNLKSILDVYRELYLALGNIAGGFDNIDKNKDALRILSSIFPTRTVTEALTLIRSASENYEGLYDKMKEGAANGYGEYAAKTMMNTLNGKIETFKSKMERLKQLVGKQLAPQLEEVMEGVGGIVDRVSEMDDGKFGSLVSGLEVVAASGPALLAAGSAARMIGMLFTPTSAIGAGATVALAAAAALSNLSESDFESKFGNMELDTSSISSFASEVTQQFDSAMEPVNQFKQAVNDSVTAYEQASQTFKSKLTTFVITGATLTPEDKKQLMSLGTEMYTNVMTGVQNSTAESLSYFSYLFGGDEQAVGNSTYQEIAKTFGKSYEDSVAAVETASQNLRDAMSSAFEDGKVNQEELEKIQSYMDDYNRVVAECAQRAAEKQSQINLLKTLNKYQNLGLDSVQKGADEIAGQRSKAAEQLDDEYYTQVAQLEYNNEKQGVSSAKTERQKEEIRRQYEKDRAVKLSGYDTGLMNLYNTAIRGSELGDAYKGLESLAQKVMSGELSTDAAYKQYKSTYGTNANAGEADLGHNNIRTQISEYMADEIKNLGGYDSIQSSIKALQEAGDTESASRLMTLYTMQQLNDNFTNTGKAYKNLIGKDTHLTGADRYLNTNNGNGLFSGKSDWESTYSTYHQNESGNNTSSQNAAQSQYDLSYDWANPLPTVNPNVSVQSAPTIDTANIAADIQSQVDGTTVKLNPQIDTSTIEQQPAIPVNIMPKTDGGSAVEQLQQQGVKVDVDGDVQKLSATIDGEDGQNLMEYVDGDATDLQMAVQSEDGKTLIERVTGNASDLARIINSYNGTTIRVNIVGHRLFANGGRATTASIFGEAGPEWAIPEEHSERTADLLNAARKASGFTWSDLLARYGGFNANPSNTATTLVYSPVIHANDATGVEQALIADKERLDKWYAHRKMRDEVEVYA</sequence>
<gene>
    <name evidence="3" type="ORF">FYJ35_13905</name>
</gene>
<comment type="caution">
    <text evidence="3">The sequence shown here is derived from an EMBL/GenBank/DDBJ whole genome shotgun (WGS) entry which is preliminary data.</text>
</comment>
<dbReference type="PANTHER" id="PTHR37813">
    <property type="entry name" value="FELS-2 PROPHAGE PROTEIN"/>
    <property type="match status" value="1"/>
</dbReference>
<dbReference type="PANTHER" id="PTHR37813:SF1">
    <property type="entry name" value="FELS-2 PROPHAGE PROTEIN"/>
    <property type="match status" value="1"/>
</dbReference>
<name>A0A6L5XCA1_9FIRM</name>
<dbReference type="NCBIfam" id="TIGR01760">
    <property type="entry name" value="tape_meas_TP901"/>
    <property type="match status" value="1"/>
</dbReference>
<dbReference type="AlphaFoldDB" id="A0A6L5XCA1"/>
<protein>
    <submittedName>
        <fullName evidence="3">Phage tail tape measure protein</fullName>
    </submittedName>
</protein>
<keyword evidence="4" id="KW-1185">Reference proteome</keyword>
<evidence type="ECO:0000259" key="2">
    <source>
        <dbReference type="Pfam" id="PF10145"/>
    </source>
</evidence>
<organism evidence="3 4">
    <name type="scientific">Porcincola intestinalis</name>
    <dbReference type="NCBI Taxonomy" id="2606632"/>
    <lineage>
        <taxon>Bacteria</taxon>
        <taxon>Bacillati</taxon>
        <taxon>Bacillota</taxon>
        <taxon>Clostridia</taxon>
        <taxon>Lachnospirales</taxon>
        <taxon>Lachnospiraceae</taxon>
        <taxon>Porcincola</taxon>
    </lineage>
</organism>
<keyword evidence="1" id="KW-1188">Viral release from host cell</keyword>
<evidence type="ECO:0000256" key="1">
    <source>
        <dbReference type="ARBA" id="ARBA00022612"/>
    </source>
</evidence>
<accession>A0A6L5XCA1</accession>
<dbReference type="Pfam" id="PF10145">
    <property type="entry name" value="PhageMin_Tail"/>
    <property type="match status" value="1"/>
</dbReference>
<dbReference type="Proteomes" id="UP000481852">
    <property type="component" value="Unassembled WGS sequence"/>
</dbReference>
<evidence type="ECO:0000313" key="3">
    <source>
        <dbReference type="EMBL" id="MSS16102.1"/>
    </source>
</evidence>
<dbReference type="RefSeq" id="WP_154527531.1">
    <property type="nucleotide sequence ID" value="NZ_VULZ01000023.1"/>
</dbReference>
<proteinExistence type="predicted"/>
<reference evidence="3 4" key="1">
    <citation type="submission" date="2019-08" db="EMBL/GenBank/DDBJ databases">
        <title>In-depth cultivation of the pig gut microbiome towards novel bacterial diversity and tailored functional studies.</title>
        <authorList>
            <person name="Wylensek D."/>
            <person name="Hitch T.C.A."/>
            <person name="Clavel T."/>
        </authorList>
    </citation>
    <scope>NUCLEOTIDE SEQUENCE [LARGE SCALE GENOMIC DNA]</scope>
    <source>
        <strain evidence="3 4">Oil+RF-744-WCA-WT-11</strain>
    </source>
</reference>
<feature type="domain" description="Phage tail tape measure protein" evidence="2">
    <location>
        <begin position="86"/>
        <end position="298"/>
    </location>
</feature>
<evidence type="ECO:0000313" key="4">
    <source>
        <dbReference type="Proteomes" id="UP000481852"/>
    </source>
</evidence>
<dbReference type="InterPro" id="IPR010090">
    <property type="entry name" value="Phage_tape_meas"/>
</dbReference>